<comment type="caution">
    <text evidence="11">The sequence shown here is derived from an EMBL/GenBank/DDBJ whole genome shotgun (WGS) entry which is preliminary data.</text>
</comment>
<keyword evidence="5 6" id="KW-0456">Lyase</keyword>
<evidence type="ECO:0000256" key="1">
    <source>
        <dbReference type="ARBA" id="ARBA00001933"/>
    </source>
</evidence>
<evidence type="ECO:0000256" key="2">
    <source>
        <dbReference type="ARBA" id="ARBA00022793"/>
    </source>
</evidence>
<gene>
    <name evidence="6 11" type="primary">lysA</name>
    <name evidence="11" type="ORF">J8N05_23385</name>
</gene>
<dbReference type="InterPro" id="IPR029066">
    <property type="entry name" value="PLP-binding_barrel"/>
</dbReference>
<dbReference type="CDD" id="cd06828">
    <property type="entry name" value="PLPDE_III_DapDC"/>
    <property type="match status" value="1"/>
</dbReference>
<dbReference type="InterPro" id="IPR009006">
    <property type="entry name" value="Ala_racemase/Decarboxylase_C"/>
</dbReference>
<dbReference type="InterPro" id="IPR000183">
    <property type="entry name" value="Orn/DAP/Arg_de-COase"/>
</dbReference>
<dbReference type="Pfam" id="PF02784">
    <property type="entry name" value="Orn_Arg_deC_N"/>
    <property type="match status" value="1"/>
</dbReference>
<dbReference type="AlphaFoldDB" id="A0A941BAH0"/>
<keyword evidence="4 6" id="KW-0457">Lysine biosynthesis</keyword>
<dbReference type="HAMAP" id="MF_02120">
    <property type="entry name" value="LysA"/>
    <property type="match status" value="1"/>
</dbReference>
<evidence type="ECO:0000256" key="3">
    <source>
        <dbReference type="ARBA" id="ARBA00022898"/>
    </source>
</evidence>
<dbReference type="GO" id="GO:0008836">
    <property type="term" value="F:diaminopimelate decarboxylase activity"/>
    <property type="evidence" value="ECO:0007669"/>
    <property type="project" value="UniProtKB-UniRule"/>
</dbReference>
<keyword evidence="3 6" id="KW-0663">Pyridoxal phosphate</keyword>
<feature type="binding site" evidence="6">
    <location>
        <position position="324"/>
    </location>
    <ligand>
        <name>substrate</name>
    </ligand>
</feature>
<keyword evidence="2 6" id="KW-0210">Decarboxylase</keyword>
<dbReference type="PANTHER" id="PTHR43727:SF2">
    <property type="entry name" value="GROUP IV DECARBOXYLASE"/>
    <property type="match status" value="1"/>
</dbReference>
<dbReference type="PANTHER" id="PTHR43727">
    <property type="entry name" value="DIAMINOPIMELATE DECARBOXYLASE"/>
    <property type="match status" value="1"/>
</dbReference>
<dbReference type="EMBL" id="JAGPYQ010000001">
    <property type="protein sequence ID" value="MBQ0851113.1"/>
    <property type="molecule type" value="Genomic_DNA"/>
</dbReference>
<proteinExistence type="inferred from homology"/>
<feature type="binding site" evidence="6">
    <location>
        <position position="378"/>
    </location>
    <ligand>
        <name>substrate</name>
    </ligand>
</feature>
<feature type="active site" description="Proton donor" evidence="8">
    <location>
        <position position="349"/>
    </location>
</feature>
<feature type="binding site" evidence="6">
    <location>
        <position position="350"/>
    </location>
    <ligand>
        <name>substrate</name>
    </ligand>
</feature>
<keyword evidence="12" id="KW-1185">Reference proteome</keyword>
<sequence length="425" mass="45597">MNPDILELFPEGTTVEADRGLTVGGVALSEVADRFSTPAYVVDEAGLRARIRRYRQALSAQWPNSRLVFASKSFPCVAAYRLMAQAGVGVDVAGLGELAAALRGGVEGRNLVLHGNAKTGAEIERAVAAGVGLVVVDNFDDIDRLERALEHSVATRQDVLVRVLPEVRADTYEAVATGQKGSKFGLPLDQVPRAIERIRASAKLRLAGVHTHVGSQILDVEPFAAAVRALAGLGEFETYNLGGGLGARYTYTDHPPEPEEWIAVITDTARRYLPGSARLMIEPGRSLVARSGVTLYRVVSVKRGDRVTVAVDGGMADNMEVALYGQRFEATLVDRVGGGERVDIVGRHCESGDRISSGVTLRAPRVGDVVAIPVTGAYCHTMANNYNGALKAPVVFCADGEAREVVRRETLTDFFARDTSEWIDA</sequence>
<evidence type="ECO:0000256" key="8">
    <source>
        <dbReference type="PIRSR" id="PIRSR600183-50"/>
    </source>
</evidence>
<dbReference type="SUPFAM" id="SSF50621">
    <property type="entry name" value="Alanine racemase C-terminal domain-like"/>
    <property type="match status" value="1"/>
</dbReference>
<evidence type="ECO:0000256" key="6">
    <source>
        <dbReference type="HAMAP-Rule" id="MF_02120"/>
    </source>
</evidence>
<protein>
    <recommendedName>
        <fullName evidence="6 7">Diaminopimelate decarboxylase</fullName>
        <shortName evidence="6">DAP decarboxylase</shortName>
        <shortName evidence="6">DAPDC</shortName>
        <ecNumber evidence="6 7">4.1.1.20</ecNumber>
    </recommendedName>
</protein>
<evidence type="ECO:0000256" key="4">
    <source>
        <dbReference type="ARBA" id="ARBA00023154"/>
    </source>
</evidence>
<dbReference type="FunFam" id="3.20.20.10:FF:000003">
    <property type="entry name" value="Diaminopimelate decarboxylase"/>
    <property type="match status" value="1"/>
</dbReference>
<feature type="binding site" evidence="6">
    <location>
        <position position="285"/>
    </location>
    <ligand>
        <name>substrate</name>
    </ligand>
</feature>
<comment type="subunit">
    <text evidence="6">Homodimer.</text>
</comment>
<dbReference type="PRINTS" id="PR01181">
    <property type="entry name" value="DAPDCRBXLASE"/>
</dbReference>
<evidence type="ECO:0000256" key="5">
    <source>
        <dbReference type="ARBA" id="ARBA00023239"/>
    </source>
</evidence>
<feature type="binding site" evidence="6">
    <location>
        <position position="378"/>
    </location>
    <ligand>
        <name>pyridoxal 5'-phosphate</name>
        <dbReference type="ChEBI" id="CHEBI:597326"/>
    </ligand>
</feature>
<dbReference type="Gene3D" id="2.40.37.10">
    <property type="entry name" value="Lyase, Ornithine Decarboxylase, Chain A, domain 1"/>
    <property type="match status" value="1"/>
</dbReference>
<feature type="binding site" evidence="6">
    <location>
        <begin position="282"/>
        <end position="285"/>
    </location>
    <ligand>
        <name>pyridoxal 5'-phosphate</name>
        <dbReference type="ChEBI" id="CHEBI:597326"/>
    </ligand>
</feature>
<dbReference type="InterPro" id="IPR022644">
    <property type="entry name" value="De-COase2_N"/>
</dbReference>
<dbReference type="Gene3D" id="3.20.20.10">
    <property type="entry name" value="Alanine racemase"/>
    <property type="match status" value="1"/>
</dbReference>
<comment type="catalytic activity">
    <reaction evidence="6 9">
        <text>meso-2,6-diaminopimelate + H(+) = L-lysine + CO2</text>
        <dbReference type="Rhea" id="RHEA:15101"/>
        <dbReference type="ChEBI" id="CHEBI:15378"/>
        <dbReference type="ChEBI" id="CHEBI:16526"/>
        <dbReference type="ChEBI" id="CHEBI:32551"/>
        <dbReference type="ChEBI" id="CHEBI:57791"/>
        <dbReference type="EC" id="4.1.1.20"/>
    </reaction>
</comment>
<dbReference type="GO" id="GO:0009089">
    <property type="term" value="P:lysine biosynthetic process via diaminopimelate"/>
    <property type="evidence" value="ECO:0007669"/>
    <property type="project" value="UniProtKB-UniRule"/>
</dbReference>
<evidence type="ECO:0000259" key="10">
    <source>
        <dbReference type="Pfam" id="PF02784"/>
    </source>
</evidence>
<name>A0A941BAH0_9ACTN</name>
<comment type="function">
    <text evidence="6">Specifically catalyzes the decarboxylation of meso-diaminopimelate (meso-DAP) to L-lysine.</text>
</comment>
<evidence type="ECO:0000313" key="11">
    <source>
        <dbReference type="EMBL" id="MBQ0851113.1"/>
    </source>
</evidence>
<comment type="pathway">
    <text evidence="6 9">Amino-acid biosynthesis; L-lysine biosynthesis via DAP pathway; L-lysine from DL-2,6-diaminopimelate: step 1/1.</text>
</comment>
<dbReference type="InterPro" id="IPR002986">
    <property type="entry name" value="DAP_deCOOHase_LysA"/>
</dbReference>
<dbReference type="SUPFAM" id="SSF51419">
    <property type="entry name" value="PLP-binding barrel"/>
    <property type="match status" value="1"/>
</dbReference>
<keyword evidence="6" id="KW-0028">Amino-acid biosynthesis</keyword>
<comment type="similarity">
    <text evidence="6">Belongs to the Orn/Lys/Arg decarboxylase class-II family. LysA subfamily.</text>
</comment>
<feature type="binding site" evidence="6">
    <location>
        <position position="244"/>
    </location>
    <ligand>
        <name>pyridoxal 5'-phosphate</name>
        <dbReference type="ChEBI" id="CHEBI:597326"/>
    </ligand>
</feature>
<dbReference type="Proteomes" id="UP000677413">
    <property type="component" value="Unassembled WGS sequence"/>
</dbReference>
<dbReference type="GO" id="GO:0030170">
    <property type="term" value="F:pyridoxal phosphate binding"/>
    <property type="evidence" value="ECO:0007669"/>
    <property type="project" value="UniProtKB-UniRule"/>
</dbReference>
<feature type="modified residue" description="N6-(pyridoxal phosphate)lysine" evidence="6 8">
    <location>
        <position position="72"/>
    </location>
</feature>
<reference evidence="11 12" key="1">
    <citation type="submission" date="2021-04" db="EMBL/GenBank/DDBJ databases">
        <authorList>
            <person name="Tang X."/>
            <person name="Zhou X."/>
            <person name="Chen X."/>
            <person name="Cernava T."/>
            <person name="Zhang C."/>
        </authorList>
    </citation>
    <scope>NUCLEOTIDE SEQUENCE [LARGE SCALE GENOMIC DNA]</scope>
    <source>
        <strain evidence="11 12">BH-SS-21</strain>
    </source>
</reference>
<evidence type="ECO:0000256" key="7">
    <source>
        <dbReference type="NCBIfam" id="TIGR01048"/>
    </source>
</evidence>
<accession>A0A941BAH0</accession>
<comment type="caution">
    <text evidence="6">Lacks conserved residue(s) required for the propagation of feature annotation.</text>
</comment>
<comment type="cofactor">
    <cofactor evidence="1 6 8 9">
        <name>pyridoxal 5'-phosphate</name>
        <dbReference type="ChEBI" id="CHEBI:597326"/>
    </cofactor>
</comment>
<dbReference type="EC" id="4.1.1.20" evidence="6 7"/>
<dbReference type="NCBIfam" id="TIGR01048">
    <property type="entry name" value="lysA"/>
    <property type="match status" value="1"/>
</dbReference>
<dbReference type="PRINTS" id="PR01179">
    <property type="entry name" value="ODADCRBXLASE"/>
</dbReference>
<feature type="domain" description="Orn/DAP/Arg decarboxylase 2 N-terminal" evidence="10">
    <location>
        <begin position="49"/>
        <end position="289"/>
    </location>
</feature>
<evidence type="ECO:0000256" key="9">
    <source>
        <dbReference type="RuleBase" id="RU003738"/>
    </source>
</evidence>
<organism evidence="11 12">
    <name type="scientific">Streptomyces liliiviolaceus</name>
    <dbReference type="NCBI Taxonomy" id="2823109"/>
    <lineage>
        <taxon>Bacteria</taxon>
        <taxon>Bacillati</taxon>
        <taxon>Actinomycetota</taxon>
        <taxon>Actinomycetes</taxon>
        <taxon>Kitasatosporales</taxon>
        <taxon>Streptomycetaceae</taxon>
        <taxon>Streptomyces</taxon>
    </lineage>
</organism>
<evidence type="ECO:0000313" key="12">
    <source>
        <dbReference type="Proteomes" id="UP000677413"/>
    </source>
</evidence>